<organism evidence="1 2">
    <name type="scientific">Fictibacillus macauensis ZFHKF-1</name>
    <dbReference type="NCBI Taxonomy" id="1196324"/>
    <lineage>
        <taxon>Bacteria</taxon>
        <taxon>Bacillati</taxon>
        <taxon>Bacillota</taxon>
        <taxon>Bacilli</taxon>
        <taxon>Bacillales</taxon>
        <taxon>Fictibacillaceae</taxon>
        <taxon>Fictibacillus</taxon>
    </lineage>
</organism>
<keyword evidence="2" id="KW-1185">Reference proteome</keyword>
<dbReference type="EMBL" id="AKKV01000020">
    <property type="protein sequence ID" value="EIT86853.1"/>
    <property type="molecule type" value="Genomic_DNA"/>
</dbReference>
<dbReference type="InterPro" id="IPR019688">
    <property type="entry name" value="DUF2533"/>
</dbReference>
<accession>I8UJ42</accession>
<evidence type="ECO:0000313" key="1">
    <source>
        <dbReference type="EMBL" id="EIT86853.1"/>
    </source>
</evidence>
<protein>
    <recommendedName>
        <fullName evidence="3">YpbS</fullName>
    </recommendedName>
</protein>
<name>I8UJ42_9BACL</name>
<proteinExistence type="predicted"/>
<dbReference type="Proteomes" id="UP000004080">
    <property type="component" value="Unassembled WGS sequence"/>
</dbReference>
<dbReference type="RefSeq" id="WP_007201048.1">
    <property type="nucleotide sequence ID" value="NZ_AKKV01000020.1"/>
</dbReference>
<comment type="caution">
    <text evidence="1">The sequence shown here is derived from an EMBL/GenBank/DDBJ whole genome shotgun (WGS) entry which is preliminary data.</text>
</comment>
<evidence type="ECO:0000313" key="2">
    <source>
        <dbReference type="Proteomes" id="UP000004080"/>
    </source>
</evidence>
<dbReference type="Pfam" id="PF10752">
    <property type="entry name" value="DUF2533"/>
    <property type="match status" value="1"/>
</dbReference>
<dbReference type="PATRIC" id="fig|1196324.3.peg.963"/>
<gene>
    <name evidence="1" type="ORF">A374_04744</name>
</gene>
<dbReference type="eggNOG" id="ENOG5032WBV">
    <property type="taxonomic scope" value="Bacteria"/>
</dbReference>
<reference evidence="1 2" key="1">
    <citation type="journal article" date="2012" name="J. Bacteriol.">
        <title>Genome of Bacillus macauensis ZFHKF-1, a Long-Chain-Forming Bacterium.</title>
        <authorList>
            <person name="Cai L."/>
            <person name="Zhang T."/>
        </authorList>
    </citation>
    <scope>NUCLEOTIDE SEQUENCE [LARGE SCALE GENOMIC DNA]</scope>
    <source>
        <strain evidence="1 2">ZFHKF-1</strain>
    </source>
</reference>
<evidence type="ECO:0008006" key="3">
    <source>
        <dbReference type="Google" id="ProtNLM"/>
    </source>
</evidence>
<sequence>MSVHQAISEHSKNQHQIVSQFVGLEQERERAIAEALHLCQNEQFFSVEDINKITKEMNALAQKGIVPARQYVTVEMVKDYANKVNSKK</sequence>
<dbReference type="AlphaFoldDB" id="I8UJ42"/>